<feature type="compositionally biased region" description="Low complexity" evidence="2">
    <location>
        <begin position="43"/>
        <end position="56"/>
    </location>
</feature>
<feature type="compositionally biased region" description="Basic and acidic residues" evidence="2">
    <location>
        <begin position="384"/>
        <end position="402"/>
    </location>
</feature>
<feature type="region of interest" description="Disordered" evidence="2">
    <location>
        <begin position="37"/>
        <end position="65"/>
    </location>
</feature>
<feature type="compositionally biased region" description="Low complexity" evidence="2">
    <location>
        <begin position="404"/>
        <end position="413"/>
    </location>
</feature>
<feature type="compositionally biased region" description="Basic and acidic residues" evidence="2">
    <location>
        <begin position="916"/>
        <end position="932"/>
    </location>
</feature>
<reference evidence="5" key="1">
    <citation type="submission" date="2020-05" db="UniProtKB">
        <authorList>
            <consortium name="EnsemblMetazoa"/>
        </authorList>
    </citation>
    <scope>IDENTIFICATION</scope>
    <source>
        <strain evidence="5">SANGQUA</strain>
    </source>
</reference>
<dbReference type="STRING" id="34691.A0A182X0D1"/>
<feature type="compositionally biased region" description="Low complexity" evidence="2">
    <location>
        <begin position="319"/>
        <end position="331"/>
    </location>
</feature>
<feature type="compositionally biased region" description="Basic and acidic residues" evidence="2">
    <location>
        <begin position="283"/>
        <end position="302"/>
    </location>
</feature>
<organism evidence="5 6">
    <name type="scientific">Anopheles quadriannulatus</name>
    <name type="common">Mosquito</name>
    <dbReference type="NCBI Taxonomy" id="34691"/>
    <lineage>
        <taxon>Eukaryota</taxon>
        <taxon>Metazoa</taxon>
        <taxon>Ecdysozoa</taxon>
        <taxon>Arthropoda</taxon>
        <taxon>Hexapoda</taxon>
        <taxon>Insecta</taxon>
        <taxon>Pterygota</taxon>
        <taxon>Neoptera</taxon>
        <taxon>Endopterygota</taxon>
        <taxon>Diptera</taxon>
        <taxon>Nematocera</taxon>
        <taxon>Culicoidea</taxon>
        <taxon>Culicidae</taxon>
        <taxon>Anophelinae</taxon>
        <taxon>Anopheles</taxon>
    </lineage>
</organism>
<proteinExistence type="predicted"/>
<feature type="compositionally biased region" description="Low complexity" evidence="2">
    <location>
        <begin position="1101"/>
        <end position="1123"/>
    </location>
</feature>
<accession>A0A182X0D1</accession>
<name>A0A182X0D1_ANOQN</name>
<dbReference type="InterPro" id="IPR026947">
    <property type="entry name" value="UBN_middle_dom"/>
</dbReference>
<dbReference type="Pfam" id="PF14075">
    <property type="entry name" value="UBN_AB"/>
    <property type="match status" value="1"/>
</dbReference>
<feature type="compositionally biased region" description="Low complexity" evidence="2">
    <location>
        <begin position="753"/>
        <end position="783"/>
    </location>
</feature>
<dbReference type="Pfam" id="PF08729">
    <property type="entry name" value="HUN"/>
    <property type="match status" value="1"/>
</dbReference>
<dbReference type="GO" id="GO:0005634">
    <property type="term" value="C:nucleus"/>
    <property type="evidence" value="ECO:0007669"/>
    <property type="project" value="TreeGrafter"/>
</dbReference>
<feature type="region of interest" description="Disordered" evidence="2">
    <location>
        <begin position="208"/>
        <end position="525"/>
    </location>
</feature>
<evidence type="ECO:0000259" key="4">
    <source>
        <dbReference type="Pfam" id="PF14075"/>
    </source>
</evidence>
<feature type="region of interest" description="Disordered" evidence="2">
    <location>
        <begin position="1042"/>
        <end position="1068"/>
    </location>
</feature>
<dbReference type="AlphaFoldDB" id="A0A182X0D1"/>
<feature type="region of interest" description="Disordered" evidence="2">
    <location>
        <begin position="753"/>
        <end position="936"/>
    </location>
</feature>
<feature type="compositionally biased region" description="Low complexity" evidence="2">
    <location>
        <begin position="830"/>
        <end position="843"/>
    </location>
</feature>
<dbReference type="VEuPathDB" id="VectorBase:AQUA003248"/>
<evidence type="ECO:0000313" key="6">
    <source>
        <dbReference type="Proteomes" id="UP000076407"/>
    </source>
</evidence>
<protein>
    <recommendedName>
        <fullName evidence="7">Hpc2-related domain-containing protein</fullName>
    </recommendedName>
</protein>
<evidence type="ECO:0008006" key="7">
    <source>
        <dbReference type="Google" id="ProtNLM"/>
    </source>
</evidence>
<feature type="region of interest" description="Disordered" evidence="2">
    <location>
        <begin position="1088"/>
        <end position="1123"/>
    </location>
</feature>
<feature type="compositionally biased region" description="Basic and acidic residues" evidence="2">
    <location>
        <begin position="339"/>
        <end position="350"/>
    </location>
</feature>
<dbReference type="EnsemblMetazoa" id="AQUA003248-RA">
    <property type="protein sequence ID" value="AQUA003248-PA"/>
    <property type="gene ID" value="AQUA003248"/>
</dbReference>
<evidence type="ECO:0000256" key="2">
    <source>
        <dbReference type="SAM" id="MobiDB-lite"/>
    </source>
</evidence>
<feature type="compositionally biased region" description="Acidic residues" evidence="2">
    <location>
        <begin position="414"/>
        <end position="455"/>
    </location>
</feature>
<feature type="region of interest" description="Disordered" evidence="2">
    <location>
        <begin position="652"/>
        <end position="673"/>
    </location>
</feature>
<dbReference type="PANTHER" id="PTHR21669">
    <property type="entry name" value="CAPZ-INTERACTING PROTEIN AND RELATED PROTEINS"/>
    <property type="match status" value="1"/>
</dbReference>
<feature type="compositionally biased region" description="Basic and acidic residues" evidence="2">
    <location>
        <begin position="510"/>
        <end position="525"/>
    </location>
</feature>
<evidence type="ECO:0000259" key="3">
    <source>
        <dbReference type="Pfam" id="PF08729"/>
    </source>
</evidence>
<feature type="domain" description="Hpc2-related" evidence="3">
    <location>
        <begin position="156"/>
        <end position="203"/>
    </location>
</feature>
<evidence type="ECO:0000313" key="5">
    <source>
        <dbReference type="EnsemblMetazoa" id="AQUA003248-PA"/>
    </source>
</evidence>
<keyword evidence="6" id="KW-1185">Reference proteome</keyword>
<feature type="domain" description="Ubinuclein middle" evidence="4">
    <location>
        <begin position="521"/>
        <end position="739"/>
    </location>
</feature>
<dbReference type="GO" id="GO:0006325">
    <property type="term" value="P:chromatin organization"/>
    <property type="evidence" value="ECO:0007669"/>
    <property type="project" value="TreeGrafter"/>
</dbReference>
<dbReference type="Proteomes" id="UP000076407">
    <property type="component" value="Unassembled WGS sequence"/>
</dbReference>
<keyword evidence="1" id="KW-0597">Phosphoprotein</keyword>
<feature type="compositionally biased region" description="Basic and acidic residues" evidence="2">
    <location>
        <begin position="474"/>
        <end position="485"/>
    </location>
</feature>
<evidence type="ECO:0000256" key="1">
    <source>
        <dbReference type="ARBA" id="ARBA00022553"/>
    </source>
</evidence>
<sequence>MSDVKRVTLTTISDVVKKGGTSPFGALSSAFETSTAAANHPFGSSKGGETTSSGPNAGNGGGGATAAKKLKTVRLELNLFEPTADSFPEFNFSKLIHVEQKRLKKAQKKQQHDDEANGFLSDPELDNDVARMARELERKYGSGSDYATKGKAARPSKLDYYDRGAGYDEEDSFIDNSEAYDELIPQEIETVGGGFYINSGQLEFKQLSNFERPEDAHRMPKPKKRALSTTSESSDEDEPAGEKKKAPAAESSASGLPGQSKQTVEKPAATAGVLEPGRTQPEGVEKGSDAGKSGPEPEDKARTNGHVAKKQKIVDNGQVAAEQKSKSSASEGQGGGGGGKEKANGVKEKAALAPGGVSSTVGGEEASKKDESGMKSIKTTTVKDMLRAKRDSLRKMEQEKKGRSSGSSRVSSSEAEEDGDGGGDDEDEDEENDEDDDEDDEEEEDEEDDEYDEEGSEKNSPESGSEVDIASESESSHGSEKDARGGKTGVPLPLANGALDGGEGAAASEPAKERKQKDRKLPEDIPDQLRRDVDALKELARGLSGAGGKLNLFESKVADLLLRIDDGARASGSSTRNAVFRHLEAQLSVSRQSLQLKLKKIRIRKLEGRTKSLAAKLEDVIADTMPAIVTKYELDCLKVNELRLAAAAQTVTSNPLPNGEKGDAPPNPVTQQIRNPKKKYTWNERSRDLLWELYNVRQQLFALVRPRNQPEDEVLAEFLRTKVVPLWPKGWIRYEDIQKELDRRKKALAKGQAAAAAGGGAPLPTGKKSTPVVSPLVSPSTTPFESAALPLPTGSTPNGVKAHDAACPPRSSTPVKPSGTGKGGVDGDKSAATATHHSLSAAANMSPNAAHKRTSDHSIINIMNSPPPPPAADKQSAGDQRRSFDAMDTSGAPFANPDTGGTVGRDSLKRSPATPADRRNQLPDRQRWNSREDDSDSSIEIIAEYNVPRAPVGGGGSGGAASVPFQAGKLPASATVLQMTTPTLPGASNLPVLNKEKYKNLIAAKHKSSSHGGSGSSAGSSPIGMGGGVIGFAAPSGNVSGGGGGSMHLPDMAGGTGAGSVRLKDTPSPIDVDVHQIMKDLKELQELQKQHNTSGNRKPDSSALQSQQQHAATATTTTTTSNAAARSTTVADYFIDCDMDEEDILFATNFTYGGGAHKN</sequence>
<dbReference type="PANTHER" id="PTHR21669:SF28">
    <property type="entry name" value="YEMANUCLEIN"/>
    <property type="match status" value="1"/>
</dbReference>
<dbReference type="InterPro" id="IPR014840">
    <property type="entry name" value="HRD"/>
</dbReference>